<dbReference type="PANTHER" id="PTHR23513">
    <property type="entry name" value="INTEGRAL MEMBRANE EFFLUX PROTEIN-RELATED"/>
    <property type="match status" value="1"/>
</dbReference>
<name>A0A382B1C2_9ZZZZ</name>
<dbReference type="PANTHER" id="PTHR23513:SF9">
    <property type="entry name" value="ENTEROBACTIN EXPORTER ENTS"/>
    <property type="match status" value="1"/>
</dbReference>
<keyword evidence="4 8" id="KW-0812">Transmembrane</keyword>
<dbReference type="CDD" id="cd06173">
    <property type="entry name" value="MFS_MefA_like"/>
    <property type="match status" value="1"/>
</dbReference>
<feature type="transmembrane region" description="Helical" evidence="8">
    <location>
        <begin position="246"/>
        <end position="268"/>
    </location>
</feature>
<proteinExistence type="predicted"/>
<accession>A0A382B1C2</accession>
<feature type="transmembrane region" description="Helical" evidence="8">
    <location>
        <begin position="100"/>
        <end position="118"/>
    </location>
</feature>
<dbReference type="EMBL" id="UINC01027760">
    <property type="protein sequence ID" value="SVB07565.1"/>
    <property type="molecule type" value="Genomic_DNA"/>
</dbReference>
<feature type="transmembrane region" description="Helical" evidence="8">
    <location>
        <begin position="164"/>
        <end position="186"/>
    </location>
</feature>
<feature type="region of interest" description="Disordered" evidence="7">
    <location>
        <begin position="1"/>
        <end position="21"/>
    </location>
</feature>
<sequence length="435" mass="46595">MKTNSSESDPKSSAPEENQSHYRQLRPWSSLAFRDYTLLWLSGMGMLVAMQLRLFTSTQWLYDETGSAVQLGILGAIQFLQMPVVVYGGLLADIINRKKLMVFTQSVSFISMALLTLASWNEILAPWMIFTVTGLTGIVNMLGNSARPAMLPRVIPRSHTTNGVTFQTASFQIGQIVAPLLFGLLFTQFGVTTTFLVGTIFAGVSMIAPVMINASGAPDPDTIAQSKVAALREGAKFVKGHPILPGLYLLDVGVTIVSFYRMLFPLFASGLYGMGAEGTALLGSANAFGGVGGSMLVFFTEKIRHKGRIVLTATMIYAVGLIAFGLNPIFWVGLVIVALLGATDSVGMTMRQAIVQLTTPDRLIGRASSAHSFAAMTANNVGQMEVAFVSAAIGAGTTMVLGGFIGIAVVGIIWVVIPGIRRYEYIELPSDEVID</sequence>
<keyword evidence="5 8" id="KW-1133">Transmembrane helix</keyword>
<evidence type="ECO:0000256" key="7">
    <source>
        <dbReference type="SAM" id="MobiDB-lite"/>
    </source>
</evidence>
<dbReference type="InterPro" id="IPR036259">
    <property type="entry name" value="MFS_trans_sf"/>
</dbReference>
<reference evidence="9" key="1">
    <citation type="submission" date="2018-05" db="EMBL/GenBank/DDBJ databases">
        <authorList>
            <person name="Lanie J.A."/>
            <person name="Ng W.-L."/>
            <person name="Kazmierczak K.M."/>
            <person name="Andrzejewski T.M."/>
            <person name="Davidsen T.M."/>
            <person name="Wayne K.J."/>
            <person name="Tettelin H."/>
            <person name="Glass J.I."/>
            <person name="Rusch D."/>
            <person name="Podicherti R."/>
            <person name="Tsui H.-C.T."/>
            <person name="Winkler M.E."/>
        </authorList>
    </citation>
    <scope>NUCLEOTIDE SEQUENCE</scope>
</reference>
<dbReference type="Gene3D" id="1.20.1250.20">
    <property type="entry name" value="MFS general substrate transporter like domains"/>
    <property type="match status" value="1"/>
</dbReference>
<dbReference type="SUPFAM" id="SSF103473">
    <property type="entry name" value="MFS general substrate transporter"/>
    <property type="match status" value="1"/>
</dbReference>
<feature type="transmembrane region" description="Helical" evidence="8">
    <location>
        <begin position="124"/>
        <end position="143"/>
    </location>
</feature>
<evidence type="ECO:0000256" key="1">
    <source>
        <dbReference type="ARBA" id="ARBA00004651"/>
    </source>
</evidence>
<evidence type="ECO:0000256" key="6">
    <source>
        <dbReference type="ARBA" id="ARBA00023136"/>
    </source>
</evidence>
<keyword evidence="6 8" id="KW-0472">Membrane</keyword>
<dbReference type="InterPro" id="IPR011701">
    <property type="entry name" value="MFS"/>
</dbReference>
<evidence type="ECO:0008006" key="10">
    <source>
        <dbReference type="Google" id="ProtNLM"/>
    </source>
</evidence>
<dbReference type="AlphaFoldDB" id="A0A382B1C2"/>
<feature type="transmembrane region" description="Helical" evidence="8">
    <location>
        <begin position="311"/>
        <end position="340"/>
    </location>
</feature>
<feature type="transmembrane region" description="Helical" evidence="8">
    <location>
        <begin position="280"/>
        <end position="299"/>
    </location>
</feature>
<feature type="transmembrane region" description="Helical" evidence="8">
    <location>
        <begin position="36"/>
        <end position="56"/>
    </location>
</feature>
<gene>
    <name evidence="9" type="ORF">METZ01_LOCUS160419</name>
</gene>
<keyword evidence="2" id="KW-0813">Transport</keyword>
<dbReference type="Pfam" id="PF07690">
    <property type="entry name" value="MFS_1"/>
    <property type="match status" value="1"/>
</dbReference>
<evidence type="ECO:0000256" key="5">
    <source>
        <dbReference type="ARBA" id="ARBA00022989"/>
    </source>
</evidence>
<feature type="transmembrane region" description="Helical" evidence="8">
    <location>
        <begin position="192"/>
        <end position="212"/>
    </location>
</feature>
<evidence type="ECO:0000313" key="9">
    <source>
        <dbReference type="EMBL" id="SVB07565.1"/>
    </source>
</evidence>
<organism evidence="9">
    <name type="scientific">marine metagenome</name>
    <dbReference type="NCBI Taxonomy" id="408172"/>
    <lineage>
        <taxon>unclassified sequences</taxon>
        <taxon>metagenomes</taxon>
        <taxon>ecological metagenomes</taxon>
    </lineage>
</organism>
<evidence type="ECO:0000256" key="2">
    <source>
        <dbReference type="ARBA" id="ARBA00022448"/>
    </source>
</evidence>
<dbReference type="GO" id="GO:0022857">
    <property type="term" value="F:transmembrane transporter activity"/>
    <property type="evidence" value="ECO:0007669"/>
    <property type="project" value="InterPro"/>
</dbReference>
<evidence type="ECO:0000256" key="3">
    <source>
        <dbReference type="ARBA" id="ARBA00022475"/>
    </source>
</evidence>
<comment type="subcellular location">
    <subcellularLocation>
        <location evidence="1">Cell membrane</location>
        <topology evidence="1">Multi-pass membrane protein</topology>
    </subcellularLocation>
</comment>
<keyword evidence="3" id="KW-1003">Cell membrane</keyword>
<feature type="transmembrane region" description="Helical" evidence="8">
    <location>
        <begin position="68"/>
        <end position="88"/>
    </location>
</feature>
<protein>
    <recommendedName>
        <fullName evidence="10">Major facilitator superfamily (MFS) profile domain-containing protein</fullName>
    </recommendedName>
</protein>
<evidence type="ECO:0000256" key="4">
    <source>
        <dbReference type="ARBA" id="ARBA00022692"/>
    </source>
</evidence>
<feature type="transmembrane region" description="Helical" evidence="8">
    <location>
        <begin position="386"/>
        <end position="417"/>
    </location>
</feature>
<evidence type="ECO:0000256" key="8">
    <source>
        <dbReference type="SAM" id="Phobius"/>
    </source>
</evidence>
<dbReference type="GO" id="GO:0005886">
    <property type="term" value="C:plasma membrane"/>
    <property type="evidence" value="ECO:0007669"/>
    <property type="project" value="UniProtKB-SubCell"/>
</dbReference>